<keyword evidence="7" id="KW-1133">Transmembrane helix</keyword>
<dbReference type="GO" id="GO:0005886">
    <property type="term" value="C:plasma membrane"/>
    <property type="evidence" value="ECO:0007669"/>
    <property type="project" value="TreeGrafter"/>
</dbReference>
<dbReference type="Gene3D" id="3.30.565.10">
    <property type="entry name" value="Histidine kinase-like ATPase, C-terminal domain"/>
    <property type="match status" value="1"/>
</dbReference>
<dbReference type="OrthoDB" id="1269247at2"/>
<feature type="transmembrane region" description="Helical" evidence="7">
    <location>
        <begin position="65"/>
        <end position="86"/>
    </location>
</feature>
<dbReference type="PROSITE" id="PS50109">
    <property type="entry name" value="HIS_KIN"/>
    <property type="match status" value="1"/>
</dbReference>
<keyword evidence="6" id="KW-0902">Two-component regulatory system</keyword>
<keyword evidence="7" id="KW-0812">Transmembrane</keyword>
<dbReference type="PANTHER" id="PTHR45453">
    <property type="entry name" value="PHOSPHATE REGULON SENSOR PROTEIN PHOR"/>
    <property type="match status" value="1"/>
</dbReference>
<dbReference type="Proteomes" id="UP000050421">
    <property type="component" value="Unassembled WGS sequence"/>
</dbReference>
<dbReference type="InterPro" id="IPR031621">
    <property type="entry name" value="HisKA_7TM"/>
</dbReference>
<evidence type="ECO:0000256" key="4">
    <source>
        <dbReference type="ARBA" id="ARBA00022679"/>
    </source>
</evidence>
<dbReference type="PANTHER" id="PTHR45453:SF1">
    <property type="entry name" value="PHOSPHATE REGULON SENSOR PROTEIN PHOR"/>
    <property type="match status" value="1"/>
</dbReference>
<dbReference type="InterPro" id="IPR005467">
    <property type="entry name" value="His_kinase_dom"/>
</dbReference>
<dbReference type="InterPro" id="IPR004358">
    <property type="entry name" value="Sig_transdc_His_kin-like_C"/>
</dbReference>
<dbReference type="Gene3D" id="1.10.287.130">
    <property type="match status" value="1"/>
</dbReference>
<keyword evidence="5 9" id="KW-0418">Kinase</keyword>
<evidence type="ECO:0000256" key="6">
    <source>
        <dbReference type="ARBA" id="ARBA00023012"/>
    </source>
</evidence>
<dbReference type="EC" id="2.7.13.3" evidence="2"/>
<dbReference type="Pfam" id="PF16927">
    <property type="entry name" value="HisKA_7TM"/>
    <property type="match status" value="1"/>
</dbReference>
<dbReference type="InterPro" id="IPR036890">
    <property type="entry name" value="HATPase_C_sf"/>
</dbReference>
<feature type="transmembrane region" description="Helical" evidence="7">
    <location>
        <begin position="181"/>
        <end position="200"/>
    </location>
</feature>
<sequence>MDLSFNAFSVSLIISSLAVMGISASIAFRLDTTTRWIAMTMFFITVWGFFYGLELASSTLKDMLLWINFEYIGISFAPALWLIFTLKYTGYRNWAKPPVLIGSFTIPAITLLMVISNGLHGLYYEKTFLVLDGPFPVMGMEKGPYYIIHVIYSYAAFLLGTIILWRRFEKADPLFKNQTKLLIAAGAFPIIFNLFYQTGVIKPFGYVDLTPFAFLFTYLVLGIAILRYGLFSIKPIAQGKIMEALTKGVLVFNSSNKVVDFNPTARAFCSEPKKIRIGATLESIFWKEKAILELFNSFEQKSIVHKPSFGDTTIRVEIIPIRDNEMDDLGNILLIDDITEEIKTNQQLQKQKEDLQQLNDLKDKFFSIISHDLKGPIFGVKELVHMTQTGLISQKEFLEMMPEVSKNMEQVAILLENLLAWASSQIRGEQVDIQQFDILPLVKQQKKLLNRLAEDKKVKIEIDIEESIRVSADRNMIDLVLRNLITNAIKFSRAGDRILLGASREKYQAKICIKDSGVGISRENIQKIQQGESFTTRGLNNENGTGLGLVLVREYIFKNNGKLEIESEEGNGSTFCVYLPLAD</sequence>
<feature type="transmembrane region" description="Helical" evidence="7">
    <location>
        <begin position="6"/>
        <end position="28"/>
    </location>
</feature>
<dbReference type="Pfam" id="PF02518">
    <property type="entry name" value="HATPase_c"/>
    <property type="match status" value="1"/>
</dbReference>
<evidence type="ECO:0000256" key="1">
    <source>
        <dbReference type="ARBA" id="ARBA00000085"/>
    </source>
</evidence>
<evidence type="ECO:0000259" key="8">
    <source>
        <dbReference type="PROSITE" id="PS50109"/>
    </source>
</evidence>
<dbReference type="SUPFAM" id="SSF55874">
    <property type="entry name" value="ATPase domain of HSP90 chaperone/DNA topoisomerase II/histidine kinase"/>
    <property type="match status" value="1"/>
</dbReference>
<feature type="transmembrane region" description="Helical" evidence="7">
    <location>
        <begin position="143"/>
        <end position="165"/>
    </location>
</feature>
<dbReference type="Gene3D" id="3.30.450.20">
    <property type="entry name" value="PAS domain"/>
    <property type="match status" value="1"/>
</dbReference>
<evidence type="ECO:0000256" key="7">
    <source>
        <dbReference type="SAM" id="Phobius"/>
    </source>
</evidence>
<dbReference type="PATRIC" id="fig|1305737.6.peg.2711"/>
<dbReference type="AlphaFoldDB" id="A0A0N8KFN0"/>
<proteinExistence type="predicted"/>
<dbReference type="InterPro" id="IPR003594">
    <property type="entry name" value="HATPase_dom"/>
</dbReference>
<reference evidence="9 10" key="1">
    <citation type="submission" date="2015-09" db="EMBL/GenBank/DDBJ databases">
        <title>Identification and resolution of microdiversity through metagenomic sequencing of parallel consortia.</title>
        <authorList>
            <person name="Nelson W.C."/>
            <person name="Romine M.F."/>
            <person name="Lindemann S.R."/>
        </authorList>
    </citation>
    <scope>NUCLEOTIDE SEQUENCE [LARGE SCALE GENOMIC DNA]</scope>
    <source>
        <strain evidence="9">HL-49</strain>
    </source>
</reference>
<evidence type="ECO:0000256" key="2">
    <source>
        <dbReference type="ARBA" id="ARBA00012438"/>
    </source>
</evidence>
<dbReference type="GO" id="GO:0000155">
    <property type="term" value="F:phosphorelay sensor kinase activity"/>
    <property type="evidence" value="ECO:0007669"/>
    <property type="project" value="InterPro"/>
</dbReference>
<evidence type="ECO:0000313" key="9">
    <source>
        <dbReference type="EMBL" id="KPQ14594.1"/>
    </source>
</evidence>
<feature type="transmembrane region" description="Helical" evidence="7">
    <location>
        <begin position="35"/>
        <end position="53"/>
    </location>
</feature>
<dbReference type="CDD" id="cd00082">
    <property type="entry name" value="HisKA"/>
    <property type="match status" value="1"/>
</dbReference>
<organism evidence="9 10">
    <name type="scientific">Algoriphagus marincola HL-49</name>
    <dbReference type="NCBI Taxonomy" id="1305737"/>
    <lineage>
        <taxon>Bacteria</taxon>
        <taxon>Pseudomonadati</taxon>
        <taxon>Bacteroidota</taxon>
        <taxon>Cytophagia</taxon>
        <taxon>Cytophagales</taxon>
        <taxon>Cyclobacteriaceae</taxon>
        <taxon>Algoriphagus</taxon>
    </lineage>
</organism>
<protein>
    <recommendedName>
        <fullName evidence="2">histidine kinase</fullName>
        <ecNumber evidence="2">2.7.13.3</ecNumber>
    </recommendedName>
</protein>
<dbReference type="SUPFAM" id="SSF47384">
    <property type="entry name" value="Homodimeric domain of signal transducing histidine kinase"/>
    <property type="match status" value="1"/>
</dbReference>
<gene>
    <name evidence="9" type="ORF">HLUCCX10_10445</name>
</gene>
<dbReference type="InterPro" id="IPR003661">
    <property type="entry name" value="HisK_dim/P_dom"/>
</dbReference>
<dbReference type="eggNOG" id="COG4251">
    <property type="taxonomic scope" value="Bacteria"/>
</dbReference>
<evidence type="ECO:0000256" key="3">
    <source>
        <dbReference type="ARBA" id="ARBA00022553"/>
    </source>
</evidence>
<accession>A0A0N8KFN0</accession>
<comment type="caution">
    <text evidence="9">The sequence shown here is derived from an EMBL/GenBank/DDBJ whole genome shotgun (WGS) entry which is preliminary data.</text>
</comment>
<dbReference type="PRINTS" id="PR00344">
    <property type="entry name" value="BCTRLSENSOR"/>
</dbReference>
<keyword evidence="4" id="KW-0808">Transferase</keyword>
<evidence type="ECO:0000313" key="10">
    <source>
        <dbReference type="Proteomes" id="UP000050421"/>
    </source>
</evidence>
<dbReference type="GO" id="GO:0016036">
    <property type="term" value="P:cellular response to phosphate starvation"/>
    <property type="evidence" value="ECO:0007669"/>
    <property type="project" value="TreeGrafter"/>
</dbReference>
<dbReference type="GO" id="GO:0004721">
    <property type="term" value="F:phosphoprotein phosphatase activity"/>
    <property type="evidence" value="ECO:0007669"/>
    <property type="project" value="TreeGrafter"/>
</dbReference>
<dbReference type="InterPro" id="IPR036097">
    <property type="entry name" value="HisK_dim/P_sf"/>
</dbReference>
<name>A0A0N8KFN0_9BACT</name>
<dbReference type="EMBL" id="LJXT01000062">
    <property type="protein sequence ID" value="KPQ14594.1"/>
    <property type="molecule type" value="Genomic_DNA"/>
</dbReference>
<feature type="transmembrane region" description="Helical" evidence="7">
    <location>
        <begin position="98"/>
        <end position="123"/>
    </location>
</feature>
<comment type="catalytic activity">
    <reaction evidence="1">
        <text>ATP + protein L-histidine = ADP + protein N-phospho-L-histidine.</text>
        <dbReference type="EC" id="2.7.13.3"/>
    </reaction>
</comment>
<feature type="transmembrane region" description="Helical" evidence="7">
    <location>
        <begin position="212"/>
        <end position="230"/>
    </location>
</feature>
<feature type="domain" description="Histidine kinase" evidence="8">
    <location>
        <begin position="368"/>
        <end position="583"/>
    </location>
</feature>
<dbReference type="SMART" id="SM00387">
    <property type="entry name" value="HATPase_c"/>
    <property type="match status" value="1"/>
</dbReference>
<keyword evidence="7" id="KW-0472">Membrane</keyword>
<keyword evidence="3" id="KW-0597">Phosphoprotein</keyword>
<evidence type="ECO:0000256" key="5">
    <source>
        <dbReference type="ARBA" id="ARBA00022777"/>
    </source>
</evidence>
<dbReference type="STRING" id="1305737.GCA_000526355_00717"/>
<dbReference type="InterPro" id="IPR050351">
    <property type="entry name" value="BphY/WalK/GraS-like"/>
</dbReference>